<feature type="region of interest" description="Disordered" evidence="1">
    <location>
        <begin position="95"/>
        <end position="175"/>
    </location>
</feature>
<dbReference type="STRING" id="86259.A0A4Z1PUL8"/>
<dbReference type="GO" id="GO:0046983">
    <property type="term" value="F:protein dimerization activity"/>
    <property type="evidence" value="ECO:0007669"/>
    <property type="project" value="InterPro"/>
</dbReference>
<sequence length="249" mass="27528">MPFSDNAFTNSWLENTYADPIFDSIDFDHFDAAIGLSVPPLNQWGASYLQQPQPRLETSSSPTSECGAFFTSPVLPTTESISRTISFDKGLAVQNPMKRRSSSIDSEDTPFVAAQPESKRGRPCKKIARPHLSRRTASSAPSTASGQSTTNNPHSTSTSNNSNTPSRTPHHQVERKYRESLNTEMERLRLAVPSTARWEEGVHCQAGKIKPTKAMVLASAIYYIRSLEREMEGLRTRNAALSSCSTEDE</sequence>
<dbReference type="SUPFAM" id="SSF47459">
    <property type="entry name" value="HLH, helix-loop-helix DNA-binding domain"/>
    <property type="match status" value="1"/>
</dbReference>
<evidence type="ECO:0000313" key="4">
    <source>
        <dbReference type="Proteomes" id="UP000298493"/>
    </source>
</evidence>
<dbReference type="InterPro" id="IPR011598">
    <property type="entry name" value="bHLH_dom"/>
</dbReference>
<dbReference type="InterPro" id="IPR036638">
    <property type="entry name" value="HLH_DNA-bd_sf"/>
</dbReference>
<evidence type="ECO:0000256" key="1">
    <source>
        <dbReference type="SAM" id="MobiDB-lite"/>
    </source>
</evidence>
<feature type="compositionally biased region" description="Basic residues" evidence="1">
    <location>
        <begin position="121"/>
        <end position="134"/>
    </location>
</feature>
<dbReference type="SMART" id="SM00353">
    <property type="entry name" value="HLH"/>
    <property type="match status" value="1"/>
</dbReference>
<feature type="compositionally biased region" description="Low complexity" evidence="1">
    <location>
        <begin position="135"/>
        <end position="167"/>
    </location>
</feature>
<dbReference type="AlphaFoldDB" id="A0A4Z1PUL8"/>
<dbReference type="PROSITE" id="PS50888">
    <property type="entry name" value="BHLH"/>
    <property type="match status" value="1"/>
</dbReference>
<reference evidence="3 4" key="1">
    <citation type="submission" date="2019-04" db="EMBL/GenBank/DDBJ databases">
        <title>High contiguity whole genome sequence and gene annotation resource for two Venturia nashicola isolates.</title>
        <authorList>
            <person name="Prokchorchik M."/>
            <person name="Won K."/>
            <person name="Lee Y."/>
            <person name="Choi E.D."/>
            <person name="Segonzac C."/>
            <person name="Sohn K.H."/>
        </authorList>
    </citation>
    <scope>NUCLEOTIDE SEQUENCE [LARGE SCALE GENOMIC DNA]</scope>
    <source>
        <strain evidence="3 4">PRI2</strain>
    </source>
</reference>
<dbReference type="OrthoDB" id="2133190at2759"/>
<evidence type="ECO:0000259" key="2">
    <source>
        <dbReference type="PROSITE" id="PS50888"/>
    </source>
</evidence>
<dbReference type="Proteomes" id="UP000298493">
    <property type="component" value="Unassembled WGS sequence"/>
</dbReference>
<keyword evidence="4" id="KW-1185">Reference proteome</keyword>
<gene>
    <name evidence="3" type="ORF">E6O75_ATG01470</name>
</gene>
<accession>A0A4Z1PUL8</accession>
<dbReference type="CDD" id="cd11395">
    <property type="entry name" value="bHLHzip_SREBP_like"/>
    <property type="match status" value="1"/>
</dbReference>
<dbReference type="PANTHER" id="PTHR47336:SF2">
    <property type="entry name" value="TRANSCRIPTION FACTOR HMS1-RELATED"/>
    <property type="match status" value="1"/>
</dbReference>
<evidence type="ECO:0000313" key="3">
    <source>
        <dbReference type="EMBL" id="TID26977.1"/>
    </source>
</evidence>
<feature type="domain" description="BHLH" evidence="2">
    <location>
        <begin position="165"/>
        <end position="227"/>
    </location>
</feature>
<protein>
    <submittedName>
        <fullName evidence="3">Putative transcription factor bhlh protein</fullName>
    </submittedName>
</protein>
<proteinExistence type="predicted"/>
<organism evidence="3 4">
    <name type="scientific">Venturia nashicola</name>
    <dbReference type="NCBI Taxonomy" id="86259"/>
    <lineage>
        <taxon>Eukaryota</taxon>
        <taxon>Fungi</taxon>
        <taxon>Dikarya</taxon>
        <taxon>Ascomycota</taxon>
        <taxon>Pezizomycotina</taxon>
        <taxon>Dothideomycetes</taxon>
        <taxon>Pleosporomycetidae</taxon>
        <taxon>Venturiales</taxon>
        <taxon>Venturiaceae</taxon>
        <taxon>Venturia</taxon>
    </lineage>
</organism>
<dbReference type="Pfam" id="PF00010">
    <property type="entry name" value="HLH"/>
    <property type="match status" value="1"/>
</dbReference>
<dbReference type="PANTHER" id="PTHR47336">
    <property type="entry name" value="TRANSCRIPTION FACTOR HMS1-RELATED"/>
    <property type="match status" value="1"/>
</dbReference>
<name>A0A4Z1PUL8_9PEZI</name>
<dbReference type="EMBL" id="SNSC02000002">
    <property type="protein sequence ID" value="TID26977.1"/>
    <property type="molecule type" value="Genomic_DNA"/>
</dbReference>
<dbReference type="InterPro" id="IPR052099">
    <property type="entry name" value="Regulatory_TF_Diverse"/>
</dbReference>
<dbReference type="Gene3D" id="4.10.280.10">
    <property type="entry name" value="Helix-loop-helix DNA-binding domain"/>
    <property type="match status" value="1"/>
</dbReference>
<comment type="caution">
    <text evidence="3">The sequence shown here is derived from an EMBL/GenBank/DDBJ whole genome shotgun (WGS) entry which is preliminary data.</text>
</comment>